<dbReference type="RefSeq" id="WP_316969331.1">
    <property type="nucleotide sequence ID" value="NZ_JARFPL010000025.1"/>
</dbReference>
<comment type="caution">
    <text evidence="1">The sequence shown here is derived from an EMBL/GenBank/DDBJ whole genome shotgun (WGS) entry which is preliminary data.</text>
</comment>
<gene>
    <name evidence="1" type="ORF">P0O24_08530</name>
</gene>
<name>A0ABT5XG39_9EURY</name>
<reference evidence="1 2" key="1">
    <citation type="submission" date="2023-03" db="EMBL/GenBank/DDBJ databases">
        <title>Whole genome sequencing of Methanotrichaceae archaeon M04Ac.</title>
        <authorList>
            <person name="Khomyakova M.A."/>
            <person name="Merkel A.Y."/>
            <person name="Slobodkin A.I."/>
        </authorList>
    </citation>
    <scope>NUCLEOTIDE SEQUENCE [LARGE SCALE GENOMIC DNA]</scope>
    <source>
        <strain evidence="1 2">M04Ac</strain>
    </source>
</reference>
<organism evidence="1 2">
    <name type="scientific">Candidatus Methanocrinis alkalitolerans</name>
    <dbReference type="NCBI Taxonomy" id="3033395"/>
    <lineage>
        <taxon>Archaea</taxon>
        <taxon>Methanobacteriati</taxon>
        <taxon>Methanobacteriota</taxon>
        <taxon>Stenosarchaea group</taxon>
        <taxon>Methanomicrobia</taxon>
        <taxon>Methanotrichales</taxon>
        <taxon>Methanotrichaceae</taxon>
        <taxon>Methanocrinis</taxon>
    </lineage>
</organism>
<sequence>MVRLRLYDLYGEDVTLVDGGVASSEDKIVDYLEKTGSRHEEIGGVRALLSA</sequence>
<keyword evidence="2" id="KW-1185">Reference proteome</keyword>
<accession>A0ABT5XG39</accession>
<evidence type="ECO:0000313" key="1">
    <source>
        <dbReference type="EMBL" id="MDF0593627.1"/>
    </source>
</evidence>
<protein>
    <submittedName>
        <fullName evidence="1">Uncharacterized protein</fullName>
    </submittedName>
</protein>
<proteinExistence type="predicted"/>
<dbReference type="EMBL" id="JARFPL010000025">
    <property type="protein sequence ID" value="MDF0593627.1"/>
    <property type="molecule type" value="Genomic_DNA"/>
</dbReference>
<dbReference type="Proteomes" id="UP001215956">
    <property type="component" value="Unassembled WGS sequence"/>
</dbReference>
<evidence type="ECO:0000313" key="2">
    <source>
        <dbReference type="Proteomes" id="UP001215956"/>
    </source>
</evidence>